<proteinExistence type="predicted"/>
<sequence length="149" mass="16912">MYVPQFSRTLNVGSDGNCGFRVLSLFLFGDESEHAMLRAAICGHIADQGEKWMASLTVLDKDPKAYLRRKNMHELKSWMGTVELQAAAELLNIHVLVYEPSCSGSWKWRKHSPDYTKLGFRAHIDNTLTDGRPVVAYYLSGNHFRLIVP</sequence>
<gene>
    <name evidence="2" type="ORF">QR680_012651</name>
</gene>
<dbReference type="PANTHER" id="PTHR12419:SF7">
    <property type="entry name" value="OTU DOMAIN-CONTAINING PROTEIN 3"/>
    <property type="match status" value="1"/>
</dbReference>
<comment type="caution">
    <text evidence="2">The sequence shown here is derived from an EMBL/GenBank/DDBJ whole genome shotgun (WGS) entry which is preliminary data.</text>
</comment>
<dbReference type="GO" id="GO:0016579">
    <property type="term" value="P:protein deubiquitination"/>
    <property type="evidence" value="ECO:0007669"/>
    <property type="project" value="TreeGrafter"/>
</dbReference>
<organism evidence="2 3">
    <name type="scientific">Steinernema hermaphroditum</name>
    <dbReference type="NCBI Taxonomy" id="289476"/>
    <lineage>
        <taxon>Eukaryota</taxon>
        <taxon>Metazoa</taxon>
        <taxon>Ecdysozoa</taxon>
        <taxon>Nematoda</taxon>
        <taxon>Chromadorea</taxon>
        <taxon>Rhabditida</taxon>
        <taxon>Tylenchina</taxon>
        <taxon>Panagrolaimomorpha</taxon>
        <taxon>Strongyloidoidea</taxon>
        <taxon>Steinernematidae</taxon>
        <taxon>Steinernema</taxon>
    </lineage>
</organism>
<dbReference type="EMBL" id="JAUCMV010000002">
    <property type="protein sequence ID" value="KAK0416729.1"/>
    <property type="molecule type" value="Genomic_DNA"/>
</dbReference>
<dbReference type="Gene3D" id="3.90.70.80">
    <property type="match status" value="1"/>
</dbReference>
<keyword evidence="3" id="KW-1185">Reference proteome</keyword>
<name>A0AA39I4Q7_9BILA</name>
<dbReference type="Pfam" id="PF02338">
    <property type="entry name" value="OTU"/>
    <property type="match status" value="1"/>
</dbReference>
<dbReference type="Proteomes" id="UP001175271">
    <property type="component" value="Unassembled WGS sequence"/>
</dbReference>
<dbReference type="SUPFAM" id="SSF54001">
    <property type="entry name" value="Cysteine proteinases"/>
    <property type="match status" value="1"/>
</dbReference>
<protein>
    <recommendedName>
        <fullName evidence="1">OTU domain-containing protein</fullName>
    </recommendedName>
</protein>
<dbReference type="InterPro" id="IPR050704">
    <property type="entry name" value="Peptidase_C85-like"/>
</dbReference>
<dbReference type="PROSITE" id="PS50802">
    <property type="entry name" value="OTU"/>
    <property type="match status" value="1"/>
</dbReference>
<dbReference type="GO" id="GO:0004843">
    <property type="term" value="F:cysteine-type deubiquitinase activity"/>
    <property type="evidence" value="ECO:0007669"/>
    <property type="project" value="TreeGrafter"/>
</dbReference>
<dbReference type="AlphaFoldDB" id="A0AA39I4Q7"/>
<dbReference type="InterPro" id="IPR003323">
    <property type="entry name" value="OTU_dom"/>
</dbReference>
<dbReference type="InterPro" id="IPR038765">
    <property type="entry name" value="Papain-like_cys_pep_sf"/>
</dbReference>
<dbReference type="PANTHER" id="PTHR12419">
    <property type="entry name" value="OTU DOMAIN CONTAINING PROTEIN"/>
    <property type="match status" value="1"/>
</dbReference>
<reference evidence="2" key="1">
    <citation type="submission" date="2023-06" db="EMBL/GenBank/DDBJ databases">
        <title>Genomic analysis of the entomopathogenic nematode Steinernema hermaphroditum.</title>
        <authorList>
            <person name="Schwarz E.M."/>
            <person name="Heppert J.K."/>
            <person name="Baniya A."/>
            <person name="Schwartz H.T."/>
            <person name="Tan C.-H."/>
            <person name="Antoshechkin I."/>
            <person name="Sternberg P.W."/>
            <person name="Goodrich-Blair H."/>
            <person name="Dillman A.R."/>
        </authorList>
    </citation>
    <scope>NUCLEOTIDE SEQUENCE</scope>
    <source>
        <strain evidence="2">PS9179</strain>
        <tissue evidence="2">Whole animal</tissue>
    </source>
</reference>
<evidence type="ECO:0000259" key="1">
    <source>
        <dbReference type="PROSITE" id="PS50802"/>
    </source>
</evidence>
<accession>A0AA39I4Q7</accession>
<evidence type="ECO:0000313" key="2">
    <source>
        <dbReference type="EMBL" id="KAK0416729.1"/>
    </source>
</evidence>
<feature type="domain" description="OTU" evidence="1">
    <location>
        <begin position="7"/>
        <end position="149"/>
    </location>
</feature>
<dbReference type="CDD" id="cd22755">
    <property type="entry name" value="OTU_CeDUB-like"/>
    <property type="match status" value="1"/>
</dbReference>
<evidence type="ECO:0000313" key="3">
    <source>
        <dbReference type="Proteomes" id="UP001175271"/>
    </source>
</evidence>